<feature type="region of interest" description="Disordered" evidence="1">
    <location>
        <begin position="156"/>
        <end position="176"/>
    </location>
</feature>
<feature type="region of interest" description="Disordered" evidence="1">
    <location>
        <begin position="1"/>
        <end position="30"/>
    </location>
</feature>
<feature type="compositionally biased region" description="Basic and acidic residues" evidence="1">
    <location>
        <begin position="1"/>
        <end position="14"/>
    </location>
</feature>
<evidence type="ECO:0000256" key="1">
    <source>
        <dbReference type="SAM" id="MobiDB-lite"/>
    </source>
</evidence>
<dbReference type="OrthoDB" id="10420544at2759"/>
<dbReference type="InParanoid" id="A0A084R0C0"/>
<accession>A0A084R0C0</accession>
<evidence type="ECO:0000313" key="3">
    <source>
        <dbReference type="Proteomes" id="UP000028524"/>
    </source>
</evidence>
<proteinExistence type="predicted"/>
<dbReference type="EMBL" id="KL659387">
    <property type="protein sequence ID" value="KFA69655.1"/>
    <property type="molecule type" value="Genomic_DNA"/>
</dbReference>
<dbReference type="HOGENOM" id="CLU_614196_0_0_1"/>
<protein>
    <submittedName>
        <fullName evidence="2">Uncharacterized protein</fullName>
    </submittedName>
</protein>
<evidence type="ECO:0000313" key="2">
    <source>
        <dbReference type="EMBL" id="KFA69655.1"/>
    </source>
</evidence>
<keyword evidence="3" id="KW-1185">Reference proteome</keyword>
<organism evidence="2 3">
    <name type="scientific">Stachybotrys chlorohalonatus (strain IBT 40285)</name>
    <dbReference type="NCBI Taxonomy" id="1283841"/>
    <lineage>
        <taxon>Eukaryota</taxon>
        <taxon>Fungi</taxon>
        <taxon>Dikarya</taxon>
        <taxon>Ascomycota</taxon>
        <taxon>Pezizomycotina</taxon>
        <taxon>Sordariomycetes</taxon>
        <taxon>Hypocreomycetidae</taxon>
        <taxon>Hypocreales</taxon>
        <taxon>Stachybotryaceae</taxon>
        <taxon>Stachybotrys</taxon>
    </lineage>
</organism>
<reference evidence="2 3" key="1">
    <citation type="journal article" date="2014" name="BMC Genomics">
        <title>Comparative genome sequencing reveals chemotype-specific gene clusters in the toxigenic black mold Stachybotrys.</title>
        <authorList>
            <person name="Semeiks J."/>
            <person name="Borek D."/>
            <person name="Otwinowski Z."/>
            <person name="Grishin N.V."/>
        </authorList>
    </citation>
    <scope>NUCLEOTIDE SEQUENCE [LARGE SCALE GENOMIC DNA]</scope>
    <source>
        <strain evidence="2 3">IBT 40285</strain>
    </source>
</reference>
<sequence length="457" mass="50866">MDHARPCLENEPPAKRQRATTRRPPSSQESDFSGVVWLRVDSDTRVRTPGVLPPLREIQKLFPRHSSISPRMLRFDAFLEAFGLAPADVRGFVAQHPMGRCFCAFDDGATFSAFVDAINPWLNVLPRDDHGSVIISFGPRAAFPDSFPERLAELKIGDSAPNPQPPSPAAPANDGVPEQLASRWKSVCKLVGHDTQDSSAVSIPRAFAASFSPLSLARIYDLLHRIRRSRGASTSELTLVEALGAMGLLAQCWLSRDEDPRATLSGHQARRFLKDDSDPLPRGVSIILTRGWDYADACTRTFHHIFTYEQAYIPTLMWFHNYRLCGAVSSSAKALQLPSLFPDIRLCDRPELGTFRENQAMSLREFRDTASTLDMTAPNQWNITPDGVVLLIDISRVTAQDIRSTFSSPATIHTQDPSTTTTINLHTRIRASIVYLYKIGRSDLPPEMAALVEEIQY</sequence>
<gene>
    <name evidence="2" type="ORF">S40285_04036</name>
</gene>
<dbReference type="Proteomes" id="UP000028524">
    <property type="component" value="Unassembled WGS sequence"/>
</dbReference>
<name>A0A084R0C0_STAC4</name>
<dbReference type="AlphaFoldDB" id="A0A084R0C0"/>